<sequence length="62" mass="6281">MNRTSSIALGLVLLAVGVALLVYRTQGGADLGEPMPVVITILAVVALLGAFGTLGKAFKRGV</sequence>
<evidence type="ECO:0000313" key="2">
    <source>
        <dbReference type="Proteomes" id="UP000188324"/>
    </source>
</evidence>
<accession>A0A1Q2CHD6</accession>
<reference evidence="1 2" key="1">
    <citation type="journal article" date="2016" name="Int. J. Syst. Evol. Microbiol.">
        <title>Tessaracoccus flavus sp. nov., isolated from the drainage system of a lindane-producing factory.</title>
        <authorList>
            <person name="Kumari R."/>
            <person name="Singh P."/>
            <person name="Schumann P."/>
            <person name="Lal R."/>
        </authorList>
    </citation>
    <scope>NUCLEOTIDE SEQUENCE [LARGE SCALE GENOMIC DNA]</scope>
    <source>
        <strain evidence="1 2">RP1T</strain>
    </source>
</reference>
<dbReference type="EMBL" id="CP019605">
    <property type="protein sequence ID" value="AQP45521.1"/>
    <property type="molecule type" value="Genomic_DNA"/>
</dbReference>
<dbReference type="AlphaFoldDB" id="A0A1Q2CHD6"/>
<evidence type="ECO:0000313" key="1">
    <source>
        <dbReference type="EMBL" id="AQP45521.1"/>
    </source>
</evidence>
<dbReference type="Proteomes" id="UP000188324">
    <property type="component" value="Chromosome"/>
</dbReference>
<dbReference type="STRING" id="1610493.RPIT_12500"/>
<gene>
    <name evidence="1" type="ORF">RPIT_12500</name>
</gene>
<dbReference type="RefSeq" id="WP_077343728.1">
    <property type="nucleotide sequence ID" value="NZ_CP019605.1"/>
</dbReference>
<keyword evidence="2" id="KW-1185">Reference proteome</keyword>
<dbReference type="KEGG" id="tfl:RPIT_12500"/>
<name>A0A1Q2CHD6_9ACTN</name>
<protein>
    <submittedName>
        <fullName evidence="1">Uncharacterized protein</fullName>
    </submittedName>
</protein>
<organism evidence="1 2">
    <name type="scientific">Tessaracoccus flavus</name>
    <dbReference type="NCBI Taxonomy" id="1610493"/>
    <lineage>
        <taxon>Bacteria</taxon>
        <taxon>Bacillati</taxon>
        <taxon>Actinomycetota</taxon>
        <taxon>Actinomycetes</taxon>
        <taxon>Propionibacteriales</taxon>
        <taxon>Propionibacteriaceae</taxon>
        <taxon>Tessaracoccus</taxon>
    </lineage>
</organism>
<proteinExistence type="predicted"/>